<keyword evidence="5" id="KW-0472">Membrane</keyword>
<dbReference type="Pfam" id="PF01494">
    <property type="entry name" value="FAD_binding_3"/>
    <property type="match status" value="1"/>
</dbReference>
<dbReference type="InterPro" id="IPR050641">
    <property type="entry name" value="RIFMO-like"/>
</dbReference>
<protein>
    <recommendedName>
        <fullName evidence="6">FAD-binding domain-containing protein</fullName>
    </recommendedName>
</protein>
<keyword evidence="4" id="KW-0560">Oxidoreductase</keyword>
<dbReference type="EMBL" id="CM032183">
    <property type="protein sequence ID" value="KAG7095123.1"/>
    <property type="molecule type" value="Genomic_DNA"/>
</dbReference>
<keyword evidence="5" id="KW-1133">Transmembrane helix</keyword>
<reference evidence="7" key="1">
    <citation type="journal article" date="2021" name="Genome Biol. Evol.">
        <title>The assembled and annotated genome of the fairy-ring fungus Marasmius oreades.</title>
        <authorList>
            <person name="Hiltunen M."/>
            <person name="Ament-Velasquez S.L."/>
            <person name="Johannesson H."/>
        </authorList>
    </citation>
    <scope>NUCLEOTIDE SEQUENCE</scope>
    <source>
        <strain evidence="7">03SP1</strain>
    </source>
</reference>
<name>A0A9P7S4M3_9AGAR</name>
<keyword evidence="3" id="KW-0274">FAD</keyword>
<feature type="transmembrane region" description="Helical" evidence="5">
    <location>
        <begin position="188"/>
        <end position="210"/>
    </location>
</feature>
<accession>A0A9P7S4M3</accession>
<dbReference type="PANTHER" id="PTHR43004:SF19">
    <property type="entry name" value="BINDING MONOOXYGENASE, PUTATIVE (JCVI)-RELATED"/>
    <property type="match status" value="1"/>
</dbReference>
<evidence type="ECO:0000256" key="2">
    <source>
        <dbReference type="ARBA" id="ARBA00022630"/>
    </source>
</evidence>
<organism evidence="7 8">
    <name type="scientific">Marasmius oreades</name>
    <name type="common">fairy-ring Marasmius</name>
    <dbReference type="NCBI Taxonomy" id="181124"/>
    <lineage>
        <taxon>Eukaryota</taxon>
        <taxon>Fungi</taxon>
        <taxon>Dikarya</taxon>
        <taxon>Basidiomycota</taxon>
        <taxon>Agaricomycotina</taxon>
        <taxon>Agaricomycetes</taxon>
        <taxon>Agaricomycetidae</taxon>
        <taxon>Agaricales</taxon>
        <taxon>Marasmiineae</taxon>
        <taxon>Marasmiaceae</taxon>
        <taxon>Marasmius</taxon>
    </lineage>
</organism>
<comment type="cofactor">
    <cofactor evidence="1">
        <name>FAD</name>
        <dbReference type="ChEBI" id="CHEBI:57692"/>
    </cofactor>
</comment>
<dbReference type="PRINTS" id="PR00420">
    <property type="entry name" value="RNGMNOXGNASE"/>
</dbReference>
<evidence type="ECO:0000313" key="8">
    <source>
        <dbReference type="Proteomes" id="UP001049176"/>
    </source>
</evidence>
<dbReference type="RefSeq" id="XP_043011593.1">
    <property type="nucleotide sequence ID" value="XM_043150505.1"/>
</dbReference>
<dbReference type="InterPro" id="IPR036188">
    <property type="entry name" value="FAD/NAD-bd_sf"/>
</dbReference>
<keyword evidence="8" id="KW-1185">Reference proteome</keyword>
<evidence type="ECO:0000313" key="7">
    <source>
        <dbReference type="EMBL" id="KAG7095123.1"/>
    </source>
</evidence>
<evidence type="ECO:0000256" key="1">
    <source>
        <dbReference type="ARBA" id="ARBA00001974"/>
    </source>
</evidence>
<dbReference type="GeneID" id="66074982"/>
<dbReference type="GO" id="GO:0016709">
    <property type="term" value="F:oxidoreductase activity, acting on paired donors, with incorporation or reduction of molecular oxygen, NAD(P)H as one donor, and incorporation of one atom of oxygen"/>
    <property type="evidence" value="ECO:0007669"/>
    <property type="project" value="UniProtKB-ARBA"/>
</dbReference>
<dbReference type="Proteomes" id="UP001049176">
    <property type="component" value="Chromosome 3"/>
</dbReference>
<dbReference type="Gene3D" id="3.50.50.60">
    <property type="entry name" value="FAD/NAD(P)-binding domain"/>
    <property type="match status" value="1"/>
</dbReference>
<sequence>MQSVLADVSFATNPSSPVKDGVLSATMCKEALCLLTPFKAASNIYETDQQVWRLVFLSKVSPPSNPPLEVIQKYVDDWAPEYLFSDSSRLSKVYWSSRFRHRSACAKTFFVKLSPHGRVFLVGDAAHIHSPAGGQGMNLGLRDAISLGILVAARIGDDEFDGLLEDHAKQRRAKAMTTIGMTHNIIRIAFSLTTNMMFLWAFKLLTYLPFVQRMAVWRLSGLGTN</sequence>
<comment type="caution">
    <text evidence="7">The sequence shown here is derived from an EMBL/GenBank/DDBJ whole genome shotgun (WGS) entry which is preliminary data.</text>
</comment>
<dbReference type="GO" id="GO:0071949">
    <property type="term" value="F:FAD binding"/>
    <property type="evidence" value="ECO:0007669"/>
    <property type="project" value="InterPro"/>
</dbReference>
<evidence type="ECO:0000256" key="5">
    <source>
        <dbReference type="SAM" id="Phobius"/>
    </source>
</evidence>
<evidence type="ECO:0000259" key="6">
    <source>
        <dbReference type="Pfam" id="PF01494"/>
    </source>
</evidence>
<dbReference type="KEGG" id="more:E1B28_005906"/>
<proteinExistence type="predicted"/>
<dbReference type="Gene3D" id="3.30.70.2450">
    <property type="match status" value="1"/>
</dbReference>
<dbReference type="AlphaFoldDB" id="A0A9P7S4M3"/>
<gene>
    <name evidence="7" type="ORF">E1B28_005906</name>
</gene>
<dbReference type="SUPFAM" id="SSF51905">
    <property type="entry name" value="FAD/NAD(P)-binding domain"/>
    <property type="match status" value="1"/>
</dbReference>
<evidence type="ECO:0000256" key="3">
    <source>
        <dbReference type="ARBA" id="ARBA00022827"/>
    </source>
</evidence>
<evidence type="ECO:0000256" key="4">
    <source>
        <dbReference type="ARBA" id="ARBA00023002"/>
    </source>
</evidence>
<feature type="domain" description="FAD-binding" evidence="6">
    <location>
        <begin position="90"/>
        <end position="178"/>
    </location>
</feature>
<dbReference type="InterPro" id="IPR002938">
    <property type="entry name" value="FAD-bd"/>
</dbReference>
<dbReference type="PANTHER" id="PTHR43004">
    <property type="entry name" value="TRK SYSTEM POTASSIUM UPTAKE PROTEIN"/>
    <property type="match status" value="1"/>
</dbReference>
<dbReference type="OrthoDB" id="10016252at2759"/>
<keyword evidence="2" id="KW-0285">Flavoprotein</keyword>
<keyword evidence="5" id="KW-0812">Transmembrane</keyword>